<comment type="subcellular location">
    <subcellularLocation>
        <location evidence="1">Cell inner membrane</location>
        <topology evidence="1">Multi-pass membrane protein</topology>
    </subcellularLocation>
</comment>
<feature type="transmembrane region" description="Helical" evidence="8">
    <location>
        <begin position="56"/>
        <end position="74"/>
    </location>
</feature>
<reference evidence="10" key="1">
    <citation type="journal article" date="2023" name="Commun. Biol.">
        <title>Genome analysis of Parmales, the sister group of diatoms, reveals the evolutionary specialization of diatoms from phago-mixotrophs to photoautotrophs.</title>
        <authorList>
            <person name="Ban H."/>
            <person name="Sato S."/>
            <person name="Yoshikawa S."/>
            <person name="Yamada K."/>
            <person name="Nakamura Y."/>
            <person name="Ichinomiya M."/>
            <person name="Sato N."/>
            <person name="Blanc-Mathieu R."/>
            <person name="Endo H."/>
            <person name="Kuwata A."/>
            <person name="Ogata H."/>
        </authorList>
    </citation>
    <scope>NUCLEOTIDE SEQUENCE [LARGE SCALE GENOMIC DNA]</scope>
</reference>
<sequence>MATVLGTSSLFGIVLDPSITALSLIPPALGGVCLGLLSVARVANVQKLMNSATPQLWTTMGTVLSAGILSFAIPSLHLTSFDELRIPLPTLLLAAVCLSVGAKLGKGCTFGNGIQGLGASSKASLVHVLTFMGAGIMTATALNLGSNIPSSRSSSLDLQSSYPLALSALGGVVFQYFSFLPRQLRDLLAGHTFSSSLLLAGMGSPHNITAFLDLNTPSGWDPRVCVVMGGALAVTFPAFSILGLAGGRSEDIDKWVGRPVTKEVVAGGCLFGFAWGISGLCPGPAMVAAGFGSPVYATVMLATRLVLDEVCGEGGAKKRKEK</sequence>
<keyword evidence="7 8" id="KW-0472">Membrane</keyword>
<feature type="transmembrane region" description="Helical" evidence="8">
    <location>
        <begin position="24"/>
        <end position="44"/>
    </location>
</feature>
<evidence type="ECO:0000256" key="1">
    <source>
        <dbReference type="ARBA" id="ARBA00004429"/>
    </source>
</evidence>
<keyword evidence="3" id="KW-1003">Cell membrane</keyword>
<feature type="transmembrane region" description="Helical" evidence="8">
    <location>
        <begin position="226"/>
        <end position="245"/>
    </location>
</feature>
<evidence type="ECO:0000256" key="2">
    <source>
        <dbReference type="ARBA" id="ARBA00022448"/>
    </source>
</evidence>
<keyword evidence="2" id="KW-0813">Transport</keyword>
<evidence type="ECO:0000256" key="3">
    <source>
        <dbReference type="ARBA" id="ARBA00022475"/>
    </source>
</evidence>
<feature type="transmembrane region" description="Helical" evidence="8">
    <location>
        <begin position="187"/>
        <end position="206"/>
    </location>
</feature>
<keyword evidence="6 8" id="KW-1133">Transmembrane helix</keyword>
<dbReference type="AlphaFoldDB" id="A0A9W7GPT8"/>
<evidence type="ECO:0000313" key="9">
    <source>
        <dbReference type="EMBL" id="GMI48473.1"/>
    </source>
</evidence>
<accession>A0A9W7GPT8</accession>
<evidence type="ECO:0000256" key="4">
    <source>
        <dbReference type="ARBA" id="ARBA00022519"/>
    </source>
</evidence>
<feature type="transmembrane region" description="Helical" evidence="8">
    <location>
        <begin position="125"/>
        <end position="142"/>
    </location>
</feature>
<gene>
    <name evidence="9" type="ORF">TrCOL_g6676</name>
</gene>
<dbReference type="PANTHER" id="PTHR30574">
    <property type="entry name" value="INNER MEMBRANE PROTEIN YEDE"/>
    <property type="match status" value="1"/>
</dbReference>
<dbReference type="InterPro" id="IPR007272">
    <property type="entry name" value="Sulf_transp_TsuA/YedE"/>
</dbReference>
<evidence type="ECO:0000313" key="10">
    <source>
        <dbReference type="Proteomes" id="UP001165065"/>
    </source>
</evidence>
<evidence type="ECO:0000256" key="5">
    <source>
        <dbReference type="ARBA" id="ARBA00022692"/>
    </source>
</evidence>
<dbReference type="InterPro" id="IPR046513">
    <property type="entry name" value="DUF6691"/>
</dbReference>
<keyword evidence="5 8" id="KW-0812">Transmembrane</keyword>
<name>A0A9W7GPT8_9STRA</name>
<proteinExistence type="predicted"/>
<evidence type="ECO:0008006" key="11">
    <source>
        <dbReference type="Google" id="ProtNLM"/>
    </source>
</evidence>
<dbReference type="EMBL" id="BRYA01000399">
    <property type="protein sequence ID" value="GMI48473.1"/>
    <property type="molecule type" value="Genomic_DNA"/>
</dbReference>
<dbReference type="Pfam" id="PF20398">
    <property type="entry name" value="DUF6691"/>
    <property type="match status" value="1"/>
</dbReference>
<keyword evidence="4" id="KW-0997">Cell inner membrane</keyword>
<evidence type="ECO:0000256" key="8">
    <source>
        <dbReference type="SAM" id="Phobius"/>
    </source>
</evidence>
<organism evidence="9 10">
    <name type="scientific">Triparma columacea</name>
    <dbReference type="NCBI Taxonomy" id="722753"/>
    <lineage>
        <taxon>Eukaryota</taxon>
        <taxon>Sar</taxon>
        <taxon>Stramenopiles</taxon>
        <taxon>Ochrophyta</taxon>
        <taxon>Bolidophyceae</taxon>
        <taxon>Parmales</taxon>
        <taxon>Triparmaceae</taxon>
        <taxon>Triparma</taxon>
    </lineage>
</organism>
<dbReference type="OrthoDB" id="46116at2759"/>
<keyword evidence="10" id="KW-1185">Reference proteome</keyword>
<comment type="caution">
    <text evidence="9">The sequence shown here is derived from an EMBL/GenBank/DDBJ whole genome shotgun (WGS) entry which is preliminary data.</text>
</comment>
<evidence type="ECO:0000256" key="6">
    <source>
        <dbReference type="ARBA" id="ARBA00022989"/>
    </source>
</evidence>
<dbReference type="GO" id="GO:0005886">
    <property type="term" value="C:plasma membrane"/>
    <property type="evidence" value="ECO:0007669"/>
    <property type="project" value="UniProtKB-SubCell"/>
</dbReference>
<dbReference type="PANTHER" id="PTHR30574:SF1">
    <property type="entry name" value="SULPHUR TRANSPORT DOMAIN-CONTAINING PROTEIN"/>
    <property type="match status" value="1"/>
</dbReference>
<evidence type="ECO:0000256" key="7">
    <source>
        <dbReference type="ARBA" id="ARBA00023136"/>
    </source>
</evidence>
<feature type="transmembrane region" description="Helical" evidence="8">
    <location>
        <begin position="162"/>
        <end position="180"/>
    </location>
</feature>
<protein>
    <recommendedName>
        <fullName evidence="11">Sulphur transport domain-containing protein</fullName>
    </recommendedName>
</protein>
<feature type="transmembrane region" description="Helical" evidence="8">
    <location>
        <begin position="86"/>
        <end position="104"/>
    </location>
</feature>
<dbReference type="Proteomes" id="UP001165065">
    <property type="component" value="Unassembled WGS sequence"/>
</dbReference>